<evidence type="ECO:0000256" key="1">
    <source>
        <dbReference type="SAM" id="MobiDB-lite"/>
    </source>
</evidence>
<name>A0ABQ3Z6D0_9ACTN</name>
<proteinExistence type="predicted"/>
<evidence type="ECO:0000313" key="2">
    <source>
        <dbReference type="EMBL" id="GIE05114.1"/>
    </source>
</evidence>
<comment type="caution">
    <text evidence="2">The sequence shown here is derived from an EMBL/GenBank/DDBJ whole genome shotgun (WGS) entry which is preliminary data.</text>
</comment>
<gene>
    <name evidence="2" type="ORF">Adu01nite_64640</name>
</gene>
<feature type="region of interest" description="Disordered" evidence="1">
    <location>
        <begin position="47"/>
        <end position="79"/>
    </location>
</feature>
<protein>
    <submittedName>
        <fullName evidence="2">Uncharacterized protein</fullName>
    </submittedName>
</protein>
<organism evidence="2 3">
    <name type="scientific">Paractinoplanes durhamensis</name>
    <dbReference type="NCBI Taxonomy" id="113563"/>
    <lineage>
        <taxon>Bacteria</taxon>
        <taxon>Bacillati</taxon>
        <taxon>Actinomycetota</taxon>
        <taxon>Actinomycetes</taxon>
        <taxon>Micromonosporales</taxon>
        <taxon>Micromonosporaceae</taxon>
        <taxon>Paractinoplanes</taxon>
    </lineage>
</organism>
<accession>A0ABQ3Z6D0</accession>
<reference evidence="2 3" key="1">
    <citation type="submission" date="2021-01" db="EMBL/GenBank/DDBJ databases">
        <title>Whole genome shotgun sequence of Actinoplanes durhamensis NBRC 14914.</title>
        <authorList>
            <person name="Komaki H."/>
            <person name="Tamura T."/>
        </authorList>
    </citation>
    <scope>NUCLEOTIDE SEQUENCE [LARGE SCALE GENOMIC DNA]</scope>
    <source>
        <strain evidence="2 3">NBRC 14914</strain>
    </source>
</reference>
<keyword evidence="3" id="KW-1185">Reference proteome</keyword>
<evidence type="ECO:0000313" key="3">
    <source>
        <dbReference type="Proteomes" id="UP000637628"/>
    </source>
</evidence>
<dbReference type="Proteomes" id="UP000637628">
    <property type="component" value="Unassembled WGS sequence"/>
</dbReference>
<dbReference type="EMBL" id="BOML01000052">
    <property type="protein sequence ID" value="GIE05114.1"/>
    <property type="molecule type" value="Genomic_DNA"/>
</dbReference>
<sequence length="150" mass="15637">MTDANPSGLNAIRIDGDALRALPEEVRSAALVVMAYVDGLAEGQRRLLQATQPPAAQPPAAPPQANVAGEPEPEPEPEVDVRAQLENEARIQLAAAVQSAAALLGPANFCGAIAEAAPARTPITPAPFHGREVVVVWGPDAHRAVRRNLP</sequence>
<dbReference type="RefSeq" id="WP_203732482.1">
    <property type="nucleotide sequence ID" value="NZ_BAAATX010000012.1"/>
</dbReference>